<accession>A0AAU9QWL9</accession>
<evidence type="ECO:0000313" key="2">
    <source>
        <dbReference type="Proteomes" id="UP001295462"/>
    </source>
</evidence>
<sequence length="51" mass="6083">MNGVCFKKEWGKLVPELVGLTRVWTVSFYKQEQYVFCLDEKIYGKKLYTLC</sequence>
<comment type="caution">
    <text evidence="1">The sequence shown here is derived from an EMBL/GenBank/DDBJ whole genome shotgun (WGS) entry which is preliminary data.</text>
</comment>
<proteinExistence type="predicted"/>
<reference evidence="1" key="1">
    <citation type="submission" date="2022-01" db="EMBL/GenBank/DDBJ databases">
        <authorList>
            <person name="Lagorce A."/>
        </authorList>
    </citation>
    <scope>NUCLEOTIDE SEQUENCE</scope>
    <source>
        <strain evidence="1">Th15_F1_A12</strain>
    </source>
</reference>
<gene>
    <name evidence="1" type="ORF">THF1A12_660002</name>
</gene>
<dbReference type="EMBL" id="CAKMUD010000123">
    <property type="protein sequence ID" value="CAH1603188.1"/>
    <property type="molecule type" value="Genomic_DNA"/>
</dbReference>
<name>A0AAU9QWL9_9VIBR</name>
<protein>
    <submittedName>
        <fullName evidence="1">Uncharacterized protein</fullName>
    </submittedName>
</protein>
<dbReference type="Proteomes" id="UP001295462">
    <property type="component" value="Unassembled WGS sequence"/>
</dbReference>
<evidence type="ECO:0000313" key="1">
    <source>
        <dbReference type="EMBL" id="CAH1603188.1"/>
    </source>
</evidence>
<organism evidence="1 2">
    <name type="scientific">Vibrio jasicida</name>
    <dbReference type="NCBI Taxonomy" id="766224"/>
    <lineage>
        <taxon>Bacteria</taxon>
        <taxon>Pseudomonadati</taxon>
        <taxon>Pseudomonadota</taxon>
        <taxon>Gammaproteobacteria</taxon>
        <taxon>Vibrionales</taxon>
        <taxon>Vibrionaceae</taxon>
        <taxon>Vibrio</taxon>
    </lineage>
</organism>
<dbReference type="AlphaFoldDB" id="A0AAU9QWL9"/>